<dbReference type="PANTHER" id="PTHR10209:SF804">
    <property type="entry name" value="FE2OG DIOXYGENASE DOMAIN-CONTAINING PROTEIN"/>
    <property type="match status" value="1"/>
</dbReference>
<evidence type="ECO:0000256" key="4">
    <source>
        <dbReference type="ARBA" id="ARBA00023004"/>
    </source>
</evidence>
<name>A0A9P5HGF7_9HYPO</name>
<dbReference type="InterPro" id="IPR044861">
    <property type="entry name" value="IPNS-like_FE2OG_OXY"/>
</dbReference>
<evidence type="ECO:0000256" key="1">
    <source>
        <dbReference type="ARBA" id="ARBA00008056"/>
    </source>
</evidence>
<evidence type="ECO:0000313" key="8">
    <source>
        <dbReference type="Proteomes" id="UP000722485"/>
    </source>
</evidence>
<protein>
    <recommendedName>
        <fullName evidence="6">Fe2OG dioxygenase domain-containing protein</fullName>
    </recommendedName>
</protein>
<dbReference type="PRINTS" id="PR00682">
    <property type="entry name" value="IPNSYNTHASE"/>
</dbReference>
<accession>A0A9P5HGF7</accession>
<dbReference type="GO" id="GO:0044283">
    <property type="term" value="P:small molecule biosynthetic process"/>
    <property type="evidence" value="ECO:0007669"/>
    <property type="project" value="UniProtKB-ARBA"/>
</dbReference>
<keyword evidence="3 5" id="KW-0560">Oxidoreductase</keyword>
<dbReference type="Pfam" id="PF14226">
    <property type="entry name" value="DIOX_N"/>
    <property type="match status" value="1"/>
</dbReference>
<evidence type="ECO:0000256" key="5">
    <source>
        <dbReference type="RuleBase" id="RU003682"/>
    </source>
</evidence>
<proteinExistence type="inferred from homology"/>
<keyword evidence="2 5" id="KW-0479">Metal-binding</keyword>
<dbReference type="PANTHER" id="PTHR10209">
    <property type="entry name" value="OXIDOREDUCTASE, 2OG-FE II OXYGENASE FAMILY PROTEIN"/>
    <property type="match status" value="1"/>
</dbReference>
<gene>
    <name evidence="7" type="ORF">G7Z17_g742</name>
</gene>
<dbReference type="Proteomes" id="UP000722485">
    <property type="component" value="Unassembled WGS sequence"/>
</dbReference>
<dbReference type="SUPFAM" id="SSF51197">
    <property type="entry name" value="Clavaminate synthase-like"/>
    <property type="match status" value="1"/>
</dbReference>
<dbReference type="GO" id="GO:0046872">
    <property type="term" value="F:metal ion binding"/>
    <property type="evidence" value="ECO:0007669"/>
    <property type="project" value="UniProtKB-KW"/>
</dbReference>
<dbReference type="Gene3D" id="2.60.120.330">
    <property type="entry name" value="B-lactam Antibiotic, Isopenicillin N Synthase, Chain"/>
    <property type="match status" value="1"/>
</dbReference>
<feature type="domain" description="Fe2OG dioxygenase" evidence="6">
    <location>
        <begin position="206"/>
        <end position="303"/>
    </location>
</feature>
<evidence type="ECO:0000256" key="2">
    <source>
        <dbReference type="ARBA" id="ARBA00022723"/>
    </source>
</evidence>
<dbReference type="InterPro" id="IPR027443">
    <property type="entry name" value="IPNS-like_sf"/>
</dbReference>
<dbReference type="InterPro" id="IPR026992">
    <property type="entry name" value="DIOX_N"/>
</dbReference>
<dbReference type="PROSITE" id="PS51471">
    <property type="entry name" value="FE2OG_OXY"/>
    <property type="match status" value="1"/>
</dbReference>
<comment type="similarity">
    <text evidence="1 5">Belongs to the iron/ascorbate-dependent oxidoreductase family.</text>
</comment>
<keyword evidence="4 5" id="KW-0408">Iron</keyword>
<evidence type="ECO:0000313" key="7">
    <source>
        <dbReference type="EMBL" id="KAF7557469.1"/>
    </source>
</evidence>
<keyword evidence="8" id="KW-1185">Reference proteome</keyword>
<dbReference type="InterPro" id="IPR005123">
    <property type="entry name" value="Oxoglu/Fe-dep_dioxygenase_dom"/>
</dbReference>
<organism evidence="7 8">
    <name type="scientific">Cylindrodendrum hubeiense</name>
    <dbReference type="NCBI Taxonomy" id="595255"/>
    <lineage>
        <taxon>Eukaryota</taxon>
        <taxon>Fungi</taxon>
        <taxon>Dikarya</taxon>
        <taxon>Ascomycota</taxon>
        <taxon>Pezizomycotina</taxon>
        <taxon>Sordariomycetes</taxon>
        <taxon>Hypocreomycetidae</taxon>
        <taxon>Hypocreales</taxon>
        <taxon>Nectriaceae</taxon>
        <taxon>Cylindrodendrum</taxon>
    </lineage>
</organism>
<comment type="caution">
    <text evidence="7">The sequence shown here is derived from an EMBL/GenBank/DDBJ whole genome shotgun (WGS) entry which is preliminary data.</text>
</comment>
<reference evidence="7" key="1">
    <citation type="submission" date="2020-03" db="EMBL/GenBank/DDBJ databases">
        <title>Draft Genome Sequence of Cylindrodendrum hubeiense.</title>
        <authorList>
            <person name="Buettner E."/>
            <person name="Kellner H."/>
        </authorList>
    </citation>
    <scope>NUCLEOTIDE SEQUENCE</scope>
    <source>
        <strain evidence="7">IHI 201604</strain>
    </source>
</reference>
<dbReference type="Pfam" id="PF03171">
    <property type="entry name" value="2OG-FeII_Oxy"/>
    <property type="match status" value="1"/>
</dbReference>
<evidence type="ECO:0000259" key="6">
    <source>
        <dbReference type="PROSITE" id="PS51471"/>
    </source>
</evidence>
<dbReference type="AlphaFoldDB" id="A0A9P5HGF7"/>
<dbReference type="EMBL" id="JAANBB010000005">
    <property type="protein sequence ID" value="KAF7557469.1"/>
    <property type="molecule type" value="Genomic_DNA"/>
</dbReference>
<sequence>MASKFAIPEDPDREYFFTAKGLESRRVLRGSEAKKTFSEIPTIDISSIVSQDLSDRVKLAEQIGRAATDVGFMYLTNLPIDSRVMDNAFEALKKFFALPLEEKKKVVSTKSWTIKGWQPIMNEEGDMSNETFRMGNDYTEPEQEDPDYIVEKARTFNQWPDALPEFREALYKYWNALVIFTKKLQGIFALALGLEESALDHLFKRPLMDITIQHYCQGKVKPGLGAHADFGAFTCLLQHEVGGLEVLNANAEWVQVPVKKHTFVVNTGSYFEHLSNGRWMSTIHRVRAEGDVDRYSLPFFYGFDPTAVVEPLLLEPNEEPKYENVNIGIENVKGTFYEMNEEHPFMQMINKKGINLEDMRYDQVLRGVEV</sequence>
<dbReference type="GO" id="GO:0016491">
    <property type="term" value="F:oxidoreductase activity"/>
    <property type="evidence" value="ECO:0007669"/>
    <property type="project" value="UniProtKB-KW"/>
</dbReference>
<dbReference type="OrthoDB" id="288590at2759"/>
<evidence type="ECO:0000256" key="3">
    <source>
        <dbReference type="ARBA" id="ARBA00023002"/>
    </source>
</evidence>